<dbReference type="EMBL" id="ML742056">
    <property type="protein sequence ID" value="KAE8152246.1"/>
    <property type="molecule type" value="Genomic_DNA"/>
</dbReference>
<feature type="chain" id="PRO_5024831407" evidence="1">
    <location>
        <begin position="32"/>
        <end position="320"/>
    </location>
</feature>
<dbReference type="Proteomes" id="UP000325780">
    <property type="component" value="Unassembled WGS sequence"/>
</dbReference>
<reference evidence="2 3" key="1">
    <citation type="submission" date="2019-04" db="EMBL/GenBank/DDBJ databases">
        <title>Friends and foes A comparative genomics study of 23 Aspergillus species from section Flavi.</title>
        <authorList>
            <consortium name="DOE Joint Genome Institute"/>
            <person name="Kjaerbolling I."/>
            <person name="Vesth T."/>
            <person name="Frisvad J.C."/>
            <person name="Nybo J.L."/>
            <person name="Theobald S."/>
            <person name="Kildgaard S."/>
            <person name="Isbrandt T."/>
            <person name="Kuo A."/>
            <person name="Sato A."/>
            <person name="Lyhne E.K."/>
            <person name="Kogle M.E."/>
            <person name="Wiebenga A."/>
            <person name="Kun R.S."/>
            <person name="Lubbers R.J."/>
            <person name="Makela M.R."/>
            <person name="Barry K."/>
            <person name="Chovatia M."/>
            <person name="Clum A."/>
            <person name="Daum C."/>
            <person name="Haridas S."/>
            <person name="He G."/>
            <person name="LaButti K."/>
            <person name="Lipzen A."/>
            <person name="Mondo S."/>
            <person name="Riley R."/>
            <person name="Salamov A."/>
            <person name="Simmons B.A."/>
            <person name="Magnuson J.K."/>
            <person name="Henrissat B."/>
            <person name="Mortensen U.H."/>
            <person name="Larsen T.O."/>
            <person name="Devries R.P."/>
            <person name="Grigoriev I.V."/>
            <person name="Machida M."/>
            <person name="Baker S.E."/>
            <person name="Andersen M.R."/>
        </authorList>
    </citation>
    <scope>NUCLEOTIDE SEQUENCE [LARGE SCALE GENOMIC DNA]</scope>
    <source>
        <strain evidence="2 3">IBT 18842</strain>
    </source>
</reference>
<organism evidence="2 3">
    <name type="scientific">Aspergillus avenaceus</name>
    <dbReference type="NCBI Taxonomy" id="36643"/>
    <lineage>
        <taxon>Eukaryota</taxon>
        <taxon>Fungi</taxon>
        <taxon>Dikarya</taxon>
        <taxon>Ascomycota</taxon>
        <taxon>Pezizomycotina</taxon>
        <taxon>Eurotiomycetes</taxon>
        <taxon>Eurotiomycetidae</taxon>
        <taxon>Eurotiales</taxon>
        <taxon>Aspergillaceae</taxon>
        <taxon>Aspergillus</taxon>
        <taxon>Aspergillus subgen. Circumdati</taxon>
    </lineage>
</organism>
<evidence type="ECO:0000313" key="3">
    <source>
        <dbReference type="Proteomes" id="UP000325780"/>
    </source>
</evidence>
<gene>
    <name evidence="2" type="ORF">BDV25DRAFT_138061</name>
</gene>
<accession>A0A5N6U0T7</accession>
<dbReference type="AlphaFoldDB" id="A0A5N6U0T7"/>
<proteinExistence type="predicted"/>
<evidence type="ECO:0000256" key="1">
    <source>
        <dbReference type="SAM" id="SignalP"/>
    </source>
</evidence>
<feature type="signal peptide" evidence="1">
    <location>
        <begin position="1"/>
        <end position="31"/>
    </location>
</feature>
<name>A0A5N6U0T7_ASPAV</name>
<evidence type="ECO:0000313" key="2">
    <source>
        <dbReference type="EMBL" id="KAE8152246.1"/>
    </source>
</evidence>
<keyword evidence="3" id="KW-1185">Reference proteome</keyword>
<protein>
    <submittedName>
        <fullName evidence="2">Uncharacterized protein</fullName>
    </submittedName>
</protein>
<sequence length="320" mass="36804">MRAYGLLLSWLAWTCCLKVALLGLWIQTSIAEVLNNSTGPDHSQLAHGTWTKGVPYLNRLSIRADPDDIDWDTVEAEYEAAIESNREEANRGIQEEVDAALGLNPEVRQPWEGSKLNFNTEGPRDGHRMEQLHDRFTGIDDQTQRFTEEHRVGHLIFRCACGRGRVQVIEYAWANLIVMMKEVGKVLVNIHKHYEQHAGYDENSLTLLEENQLLLFKLLLQGNEHPLQALGRMEKAHVQLWSALSGLNPDGSNNHYKLNIWCDDLEWVLQEDSQRARDGCWKHVHTSNARMLSMYGRDEQNIGQLLPLSSIFLFFPRYDF</sequence>
<keyword evidence="1" id="KW-0732">Signal</keyword>